<name>A0A7V2WVS7_LEUMU</name>
<dbReference type="Proteomes" id="UP000885750">
    <property type="component" value="Unassembled WGS sequence"/>
</dbReference>
<dbReference type="PANTHER" id="PTHR38037:SF1">
    <property type="entry name" value="ATP-DEPENDENT ZINC PROTEASE DOMAIN-CONTAINING PROTEIN-RELATED"/>
    <property type="match status" value="1"/>
</dbReference>
<feature type="domain" description="Retropepsin-like aspartic endopeptidase" evidence="1">
    <location>
        <begin position="1"/>
        <end position="134"/>
    </location>
</feature>
<dbReference type="GO" id="GO:0008233">
    <property type="term" value="F:peptidase activity"/>
    <property type="evidence" value="ECO:0007669"/>
    <property type="project" value="UniProtKB-KW"/>
</dbReference>
<dbReference type="AlphaFoldDB" id="A0A7V2WVS7"/>
<protein>
    <submittedName>
        <fullName evidence="2">ATP-dependent zinc protease</fullName>
    </submittedName>
</protein>
<dbReference type="Pfam" id="PF05618">
    <property type="entry name" value="Zn_protease"/>
    <property type="match status" value="1"/>
</dbReference>
<reference evidence="2" key="1">
    <citation type="journal article" date="2020" name="mSystems">
        <title>Genome- and Community-Level Interaction Insights into Carbon Utilization and Element Cycling Functions of Hydrothermarchaeota in Hydrothermal Sediment.</title>
        <authorList>
            <person name="Zhou Z."/>
            <person name="Liu Y."/>
            <person name="Xu W."/>
            <person name="Pan J."/>
            <person name="Luo Z.H."/>
            <person name="Li M."/>
        </authorList>
    </citation>
    <scope>NUCLEOTIDE SEQUENCE [LARGE SCALE GENOMIC DNA]</scope>
    <source>
        <strain evidence="2">HyVt-493</strain>
    </source>
</reference>
<proteinExistence type="predicted"/>
<sequence>MGWREWVSLPDLTLPAIKAKVDTGARTSALHAFKVKRIKRNNNDIVRFSLHPIQRNRDIVLDCEAPLIDERAVCNSGGHWEKRYVIQSHMLIGSIHLPIEITLTDRDNMRFRMLIGRQALQQYENLLIDPSKSYQLGSNDLNKTQLHKLYPALRHKEKKILI</sequence>
<dbReference type="GO" id="GO:0006508">
    <property type="term" value="P:proteolysis"/>
    <property type="evidence" value="ECO:0007669"/>
    <property type="project" value="UniProtKB-KW"/>
</dbReference>
<keyword evidence="2" id="KW-0378">Hydrolase</keyword>
<comment type="caution">
    <text evidence="2">The sequence shown here is derived from an EMBL/GenBank/DDBJ whole genome shotgun (WGS) entry which is preliminary data.</text>
</comment>
<accession>A0A7V2WVS7</accession>
<dbReference type="Gene3D" id="2.40.70.10">
    <property type="entry name" value="Acid Proteases"/>
    <property type="match status" value="1"/>
</dbReference>
<evidence type="ECO:0000313" key="2">
    <source>
        <dbReference type="EMBL" id="HFC93007.1"/>
    </source>
</evidence>
<evidence type="ECO:0000259" key="1">
    <source>
        <dbReference type="Pfam" id="PF05618"/>
    </source>
</evidence>
<dbReference type="SUPFAM" id="SSF50630">
    <property type="entry name" value="Acid proteases"/>
    <property type="match status" value="1"/>
</dbReference>
<dbReference type="EMBL" id="DRMS01000348">
    <property type="protein sequence ID" value="HFC93007.1"/>
    <property type="molecule type" value="Genomic_DNA"/>
</dbReference>
<organism evidence="2">
    <name type="scientific">Leucothrix mucor</name>
    <dbReference type="NCBI Taxonomy" id="45248"/>
    <lineage>
        <taxon>Bacteria</taxon>
        <taxon>Pseudomonadati</taxon>
        <taxon>Pseudomonadota</taxon>
        <taxon>Gammaproteobacteria</taxon>
        <taxon>Thiotrichales</taxon>
        <taxon>Thiotrichaceae</taxon>
        <taxon>Leucothrix</taxon>
    </lineage>
</organism>
<dbReference type="InterPro" id="IPR021109">
    <property type="entry name" value="Peptidase_aspartic_dom_sf"/>
</dbReference>
<gene>
    <name evidence="2" type="ORF">ENJ51_09365</name>
</gene>
<dbReference type="PANTHER" id="PTHR38037">
    <property type="entry name" value="ZN_PROTEASE DOMAIN-CONTAINING PROTEIN"/>
    <property type="match status" value="1"/>
</dbReference>
<keyword evidence="2" id="KW-0645">Protease</keyword>
<dbReference type="InterPro" id="IPR008503">
    <property type="entry name" value="Asp_endopeptidase"/>
</dbReference>